<dbReference type="AlphaFoldDB" id="A0A7I9V0A1"/>
<evidence type="ECO:0000313" key="2">
    <source>
        <dbReference type="EMBL" id="GED98874.1"/>
    </source>
</evidence>
<evidence type="ECO:0000256" key="1">
    <source>
        <dbReference type="SAM" id="MobiDB-lite"/>
    </source>
</evidence>
<accession>A0A7I9V0A1</accession>
<evidence type="ECO:0000313" key="3">
    <source>
        <dbReference type="Proteomes" id="UP000444980"/>
    </source>
</evidence>
<comment type="caution">
    <text evidence="2">The sequence shown here is derived from an EMBL/GenBank/DDBJ whole genome shotgun (WGS) entry which is preliminary data.</text>
</comment>
<feature type="compositionally biased region" description="Pro residues" evidence="1">
    <location>
        <begin position="1"/>
        <end position="10"/>
    </location>
</feature>
<gene>
    <name evidence="2" type="ORF">nbrc107697_29130</name>
</gene>
<sequence>MLRIPLPVPAVPDSRGAKPSAPPADAPVPPNVQRILRELEDELRRAQGMFEEFRKGSYREFREAWRINEGWLRSFEEQIPSDIDPKLRERIEDLISKSRQFFNDVDKWFRDNHYNTLPEPLRCPAFPGQLIVRN</sequence>
<organism evidence="2 3">
    <name type="scientific">Gordonia crocea</name>
    <dbReference type="NCBI Taxonomy" id="589162"/>
    <lineage>
        <taxon>Bacteria</taxon>
        <taxon>Bacillati</taxon>
        <taxon>Actinomycetota</taxon>
        <taxon>Actinomycetes</taxon>
        <taxon>Mycobacteriales</taxon>
        <taxon>Gordoniaceae</taxon>
        <taxon>Gordonia</taxon>
    </lineage>
</organism>
<proteinExistence type="predicted"/>
<dbReference type="EMBL" id="BJOU01000011">
    <property type="protein sequence ID" value="GED98874.1"/>
    <property type="molecule type" value="Genomic_DNA"/>
</dbReference>
<dbReference type="Proteomes" id="UP000444980">
    <property type="component" value="Unassembled WGS sequence"/>
</dbReference>
<reference evidence="3" key="1">
    <citation type="submission" date="2019-06" db="EMBL/GenBank/DDBJ databases">
        <title>Gordonia isolated from sludge of a wastewater treatment plant.</title>
        <authorList>
            <person name="Tamura T."/>
            <person name="Aoyama K."/>
            <person name="Kang Y."/>
            <person name="Saito S."/>
            <person name="Akiyama N."/>
            <person name="Yazawa K."/>
            <person name="Gonoi T."/>
            <person name="Mikami Y."/>
        </authorList>
    </citation>
    <scope>NUCLEOTIDE SEQUENCE [LARGE SCALE GENOMIC DNA]</scope>
    <source>
        <strain evidence="3">NBRC 107697</strain>
    </source>
</reference>
<keyword evidence="3" id="KW-1185">Reference proteome</keyword>
<name>A0A7I9V0A1_9ACTN</name>
<protein>
    <submittedName>
        <fullName evidence="2">Uncharacterized protein</fullName>
    </submittedName>
</protein>
<feature type="compositionally biased region" description="Pro residues" evidence="1">
    <location>
        <begin position="20"/>
        <end position="29"/>
    </location>
</feature>
<feature type="region of interest" description="Disordered" evidence="1">
    <location>
        <begin position="1"/>
        <end position="29"/>
    </location>
</feature>